<dbReference type="InterPro" id="IPR003607">
    <property type="entry name" value="HD/PDEase_dom"/>
</dbReference>
<evidence type="ECO:0000259" key="6">
    <source>
        <dbReference type="PROSITE" id="PS51845"/>
    </source>
</evidence>
<dbReference type="SMART" id="SM00471">
    <property type="entry name" value="HDc"/>
    <property type="match status" value="1"/>
</dbReference>
<dbReference type="GO" id="GO:0000166">
    <property type="term" value="F:nucleotide binding"/>
    <property type="evidence" value="ECO:0007669"/>
    <property type="project" value="UniProtKB-KW"/>
</dbReference>
<organism evidence="7 8">
    <name type="scientific">Nitzschia inconspicua</name>
    <dbReference type="NCBI Taxonomy" id="303405"/>
    <lineage>
        <taxon>Eukaryota</taxon>
        <taxon>Sar</taxon>
        <taxon>Stramenopiles</taxon>
        <taxon>Ochrophyta</taxon>
        <taxon>Bacillariophyta</taxon>
        <taxon>Bacillariophyceae</taxon>
        <taxon>Bacillariophycidae</taxon>
        <taxon>Bacillariales</taxon>
        <taxon>Bacillariaceae</taxon>
        <taxon>Nitzschia</taxon>
    </lineage>
</organism>
<gene>
    <name evidence="7" type="ORF">IV203_028560</name>
</gene>
<dbReference type="GO" id="GO:0004383">
    <property type="term" value="F:guanylate cyclase activity"/>
    <property type="evidence" value="ECO:0007669"/>
    <property type="project" value="TreeGrafter"/>
</dbReference>
<evidence type="ECO:0000256" key="4">
    <source>
        <dbReference type="SAM" id="Phobius"/>
    </source>
</evidence>
<keyword evidence="4" id="KW-0472">Membrane</keyword>
<evidence type="ECO:0000256" key="3">
    <source>
        <dbReference type="SAM" id="MobiDB-lite"/>
    </source>
</evidence>
<evidence type="ECO:0000256" key="2">
    <source>
        <dbReference type="ARBA" id="ARBA00023239"/>
    </source>
</evidence>
<sequence length="1301" mass="147196">MLQNAFQPAMLPSEVAFVEVLRKKKKRRRGNKADEEYFEEMLRHDLKAGKKSQDDKYDLPHRGSYSFSDGKCLNKQDNSSRNDSSGIDSNGESSGTGTSNMGGTGYGFERILKGKDGMEFISDVRCCLILGLIVVAATLTIGVYAISFNGQEDKFFREFEMTSNQVYESANRKILEVFEELERISSITASFAEQEKQRYDRLQEQRPPEGFVTIPDVESILGSARESMKADFVAYLPSIKSQTQMEYWAKYNKENIGWLVESTEVYDSMATNTRTGNETTVQQDTDTAVHYEIWRYEIYDEKGSSIDYSSSTCPTWSTYKRRPDTYDKGTLQAAEAIEAKRIFSYFPESSPHVGAPLSPIWTSSPPYFQGKPRIINFNAQSDPSFQHVTQAVGVTRKTTFDDVCSPTSPWMDQTTLQADRYAIVITPMFGDVLGVGDTDKTIIGHFMALVPWTVFFSDIIGKGDLPVTVGVKNNCGRSFTMLVQKGKSATFLNHNSDGRSHREEFNDMKLELPLAPFAHPKNNEDFTCSFTVSIYPTETMEEAYMTNLSIIHAMIVLVCFAFTSFAFIAFDCLQQRTQRHLVNTAMRQNLLVSTLFPRKIQNQLLEDMKENEKQKSILRNENKSGTVGVRQFLERENQPKNIDEVASCGSFYGKERSSRKKVKPIADLFPETTIMFADIVGFTAWSSEREPSQVFILLESIYREFDRIAKKKRVFKVEVVGDCYVAVCGLPDPRKKHAVVMAKFAADCIAAMSLTVKKLEKELGPDTSDLKLRVGLHSGPVVAGVLRGDKSRFQLFGDTMNTASRMESTCLPNHIQISQDTADILIAFGKEEWFVPREDKVEAKGKGALSTYFLKLEGSSEGGNDASSVGASSSANSSLIGSQHSRKPVGASVGSEERRNSSIDWTVDVLANALKAIVARRNARGLKPSSEKMLVQLEQASIAHDGTKIVIDEVSSYVALPGFDDADFGVDVSHVVMSDGVVEELKDYVQSVAELYNSNNPFHNFDHANHVVLSVNKLLSRIKSPDFEGGEEELFNHTFGIATAPLTWFAVVLSALIHDVDHSGVSNVQLLKEKSPLSFLYQNKSVAEQNSFDIGWDLLMEDTYRNLRRTIYTTTGEFKRFRQLMVNSVLATDIFDKDLNRNRQERWDKAFHNTVDPEMMDEFDKEKCINLKASIVIEHLLQASDVSHTMQHWHIYRKWNERLYMEMYKAYHEGRMEKDPTEFWYKGEIRFFDDYVIPLAKKLHVCGIFGVSSAEYQNYAEHNRSEWEKRGDRIVAELAKKANAKFNHSQFHNKRRSVKPS</sequence>
<dbReference type="GO" id="GO:0001653">
    <property type="term" value="F:peptide receptor activity"/>
    <property type="evidence" value="ECO:0007669"/>
    <property type="project" value="TreeGrafter"/>
</dbReference>
<comment type="caution">
    <text evidence="7">The sequence shown here is derived from an EMBL/GenBank/DDBJ whole genome shotgun (WGS) entry which is preliminary data.</text>
</comment>
<dbReference type="GO" id="GO:0005886">
    <property type="term" value="C:plasma membrane"/>
    <property type="evidence" value="ECO:0007669"/>
    <property type="project" value="TreeGrafter"/>
</dbReference>
<protein>
    <submittedName>
        <fullName evidence="7">Family 3 adenylate cyclase</fullName>
    </submittedName>
</protein>
<dbReference type="Proteomes" id="UP000693970">
    <property type="component" value="Unassembled WGS sequence"/>
</dbReference>
<reference evidence="7" key="2">
    <citation type="submission" date="2021-04" db="EMBL/GenBank/DDBJ databases">
        <authorList>
            <person name="Podell S."/>
        </authorList>
    </citation>
    <scope>NUCLEOTIDE SEQUENCE</scope>
    <source>
        <strain evidence="7">Hildebrandi</strain>
    </source>
</reference>
<evidence type="ECO:0000259" key="5">
    <source>
        <dbReference type="PROSITE" id="PS50125"/>
    </source>
</evidence>
<feature type="transmembrane region" description="Helical" evidence="4">
    <location>
        <begin position="550"/>
        <end position="570"/>
    </location>
</feature>
<keyword evidence="8" id="KW-1185">Reference proteome</keyword>
<dbReference type="InterPro" id="IPR050401">
    <property type="entry name" value="Cyclic_nucleotide_synthase"/>
</dbReference>
<accession>A0A9K3Q0F8</accession>
<dbReference type="EMBL" id="JAGRRH010000007">
    <property type="protein sequence ID" value="KAG7365890.1"/>
    <property type="molecule type" value="Genomic_DNA"/>
</dbReference>
<dbReference type="SMART" id="SM00044">
    <property type="entry name" value="CYCc"/>
    <property type="match status" value="1"/>
</dbReference>
<dbReference type="CDD" id="cd00077">
    <property type="entry name" value="HDc"/>
    <property type="match status" value="1"/>
</dbReference>
<feature type="region of interest" description="Disordered" evidence="3">
    <location>
        <begin position="864"/>
        <end position="897"/>
    </location>
</feature>
<feature type="compositionally biased region" description="Low complexity" evidence="3">
    <location>
        <begin position="864"/>
        <end position="882"/>
    </location>
</feature>
<dbReference type="InterPro" id="IPR001054">
    <property type="entry name" value="A/G_cyclase"/>
</dbReference>
<dbReference type="Pfam" id="PF00211">
    <property type="entry name" value="Guanylate_cyc"/>
    <property type="match status" value="1"/>
</dbReference>
<reference evidence="7" key="1">
    <citation type="journal article" date="2021" name="Sci. Rep.">
        <title>Diploid genomic architecture of Nitzschia inconspicua, an elite biomass production diatom.</title>
        <authorList>
            <person name="Oliver A."/>
            <person name="Podell S."/>
            <person name="Pinowska A."/>
            <person name="Traller J.C."/>
            <person name="Smith S.R."/>
            <person name="McClure R."/>
            <person name="Beliaev A."/>
            <person name="Bohutskyi P."/>
            <person name="Hill E.A."/>
            <person name="Rabines A."/>
            <person name="Zheng H."/>
            <person name="Allen L.Z."/>
            <person name="Kuo A."/>
            <person name="Grigoriev I.V."/>
            <person name="Allen A.E."/>
            <person name="Hazlebeck D."/>
            <person name="Allen E.E."/>
        </authorList>
    </citation>
    <scope>NUCLEOTIDE SEQUENCE</scope>
    <source>
        <strain evidence="7">Hildebrandi</strain>
    </source>
</reference>
<dbReference type="GO" id="GO:0035556">
    <property type="term" value="P:intracellular signal transduction"/>
    <property type="evidence" value="ECO:0007669"/>
    <property type="project" value="InterPro"/>
</dbReference>
<dbReference type="PANTHER" id="PTHR11920:SF335">
    <property type="entry name" value="GUANYLATE CYCLASE"/>
    <property type="match status" value="1"/>
</dbReference>
<dbReference type="PANTHER" id="PTHR11920">
    <property type="entry name" value="GUANYLYL CYCLASE"/>
    <property type="match status" value="1"/>
</dbReference>
<name>A0A9K3Q0F8_9STRA</name>
<keyword evidence="4" id="KW-1133">Transmembrane helix</keyword>
<feature type="transmembrane region" description="Helical" evidence="4">
    <location>
        <begin position="128"/>
        <end position="147"/>
    </location>
</feature>
<keyword evidence="4" id="KW-0812">Transmembrane</keyword>
<feature type="domain" description="Guanylate cyclase" evidence="5">
    <location>
        <begin position="673"/>
        <end position="807"/>
    </location>
</feature>
<evidence type="ECO:0000313" key="8">
    <source>
        <dbReference type="Proteomes" id="UP000693970"/>
    </source>
</evidence>
<feature type="compositionally biased region" description="Low complexity" evidence="3">
    <location>
        <begin position="89"/>
        <end position="99"/>
    </location>
</feature>
<feature type="domain" description="PDEase" evidence="6">
    <location>
        <begin position="982"/>
        <end position="1208"/>
    </location>
</feature>
<evidence type="ECO:0000256" key="1">
    <source>
        <dbReference type="ARBA" id="ARBA00022741"/>
    </source>
</evidence>
<proteinExistence type="predicted"/>
<keyword evidence="2" id="KW-0456">Lyase</keyword>
<dbReference type="GO" id="GO:0007168">
    <property type="term" value="P:receptor guanylyl cyclase signaling pathway"/>
    <property type="evidence" value="ECO:0007669"/>
    <property type="project" value="TreeGrafter"/>
</dbReference>
<dbReference type="InterPro" id="IPR002073">
    <property type="entry name" value="PDEase_catalytic_dom"/>
</dbReference>
<dbReference type="GO" id="GO:0004114">
    <property type="term" value="F:3',5'-cyclic-nucleotide phosphodiesterase activity"/>
    <property type="evidence" value="ECO:0007669"/>
    <property type="project" value="InterPro"/>
</dbReference>
<dbReference type="GO" id="GO:0004016">
    <property type="term" value="F:adenylate cyclase activity"/>
    <property type="evidence" value="ECO:0007669"/>
    <property type="project" value="TreeGrafter"/>
</dbReference>
<feature type="region of interest" description="Disordered" evidence="3">
    <location>
        <begin position="68"/>
        <end position="101"/>
    </location>
</feature>
<keyword evidence="1" id="KW-0547">Nucleotide-binding</keyword>
<dbReference type="CDD" id="cd07302">
    <property type="entry name" value="CHD"/>
    <property type="match status" value="1"/>
</dbReference>
<dbReference type="OrthoDB" id="546632at2759"/>
<dbReference type="PROSITE" id="PS51845">
    <property type="entry name" value="PDEASE_I_2"/>
    <property type="match status" value="1"/>
</dbReference>
<dbReference type="PROSITE" id="PS50125">
    <property type="entry name" value="GUANYLATE_CYCLASE_2"/>
    <property type="match status" value="1"/>
</dbReference>
<evidence type="ECO:0000313" key="7">
    <source>
        <dbReference type="EMBL" id="KAG7365890.1"/>
    </source>
</evidence>
<dbReference type="Pfam" id="PF00233">
    <property type="entry name" value="PDEase_I"/>
    <property type="match status" value="1"/>
</dbReference>